<dbReference type="PANTHER" id="PTHR43343">
    <property type="entry name" value="PEPTIDASE S12"/>
    <property type="match status" value="1"/>
</dbReference>
<dbReference type="InterPro" id="IPR036034">
    <property type="entry name" value="PDZ_sf"/>
</dbReference>
<feature type="region of interest" description="Disordered" evidence="3">
    <location>
        <begin position="1"/>
        <end position="153"/>
    </location>
</feature>
<dbReference type="SMART" id="SM00228">
    <property type="entry name" value="PDZ"/>
    <property type="match status" value="1"/>
</dbReference>
<protein>
    <recommendedName>
        <fullName evidence="4">PDZ domain-containing protein</fullName>
    </recommendedName>
</protein>
<dbReference type="RefSeq" id="WP_344169002.1">
    <property type="nucleotide sequence ID" value="NZ_BAAARY010000003.1"/>
</dbReference>
<dbReference type="Gene3D" id="2.40.10.120">
    <property type="match status" value="1"/>
</dbReference>
<dbReference type="InterPro" id="IPR009003">
    <property type="entry name" value="Peptidase_S1_PA"/>
</dbReference>
<keyword evidence="6" id="KW-1185">Reference proteome</keyword>
<dbReference type="SUPFAM" id="SSF50156">
    <property type="entry name" value="PDZ domain-like"/>
    <property type="match status" value="1"/>
</dbReference>
<evidence type="ECO:0000256" key="2">
    <source>
        <dbReference type="ARBA" id="ARBA00022801"/>
    </source>
</evidence>
<dbReference type="Gene3D" id="2.30.42.10">
    <property type="match status" value="1"/>
</dbReference>
<dbReference type="PROSITE" id="PS50106">
    <property type="entry name" value="PDZ"/>
    <property type="match status" value="1"/>
</dbReference>
<feature type="compositionally biased region" description="Low complexity" evidence="3">
    <location>
        <begin position="114"/>
        <end position="126"/>
    </location>
</feature>
<dbReference type="InterPro" id="IPR001478">
    <property type="entry name" value="PDZ"/>
</dbReference>
<proteinExistence type="predicted"/>
<comment type="caution">
    <text evidence="5">The sequence shown here is derived from an EMBL/GenBank/DDBJ whole genome shotgun (WGS) entry which is preliminary data.</text>
</comment>
<dbReference type="SUPFAM" id="SSF50494">
    <property type="entry name" value="Trypsin-like serine proteases"/>
    <property type="match status" value="1"/>
</dbReference>
<feature type="domain" description="PDZ" evidence="4">
    <location>
        <begin position="420"/>
        <end position="487"/>
    </location>
</feature>
<feature type="compositionally biased region" description="Basic and acidic residues" evidence="3">
    <location>
        <begin position="1"/>
        <end position="25"/>
    </location>
</feature>
<name>A0ABP6AFC8_9ACTN</name>
<sequence>MTDYDNAREPVHSDDAADRAPDHRSLAGRGADAPAGSGAPVTSAYPAVAQPAPQSPDRSAVPAGYGAAPYGQGGGQPAYGQPAYDQSAYGQSAHGQGGADASAGRPTYGPPANPYGAGAPTTAGYGQHDAYQPPWTAPTGALPTSAAQGAGNRGGGKVGKAIGLGAAAVVLSLCSGLVGAFVATGMDDDVVTLDRGFVSQDAAPVLDRGSLAGIATTVSPSVVSIGAGNGEGSGVLISADGFLVTNNHVVESAPGGQVTVFFKDGRSGRGKVIGTDPRTDLAVVKVDGLSGLKPATFGSSSAMQVGDTVLAIGSPLGLQGSVTAGIVSQTDRTISVGGEAPEGGARSSLSGLFQTDAPINPGNSGGALVNLKGEVIGINTAIATAGSQGNIGVGFAIPSDRVKRVADALKAGEKVTHPYLGVRLEAAESGGALVILVEPGSPADKAGIKRGDVITELGGRKITKQDDLISAVQSGKPNDKLNLTYTRNGSPAKATVTLGEN</sequence>
<accession>A0ABP6AFC8</accession>
<keyword evidence="2" id="KW-0378">Hydrolase</keyword>
<dbReference type="PRINTS" id="PR00834">
    <property type="entry name" value="PROTEASES2C"/>
</dbReference>
<dbReference type="PANTHER" id="PTHR43343:SF3">
    <property type="entry name" value="PROTEASE DO-LIKE 8, CHLOROPLASTIC"/>
    <property type="match status" value="1"/>
</dbReference>
<evidence type="ECO:0000313" key="6">
    <source>
        <dbReference type="Proteomes" id="UP001499978"/>
    </source>
</evidence>
<dbReference type="Proteomes" id="UP001499978">
    <property type="component" value="Unassembled WGS sequence"/>
</dbReference>
<evidence type="ECO:0000259" key="4">
    <source>
        <dbReference type="PROSITE" id="PS50106"/>
    </source>
</evidence>
<reference evidence="6" key="1">
    <citation type="journal article" date="2019" name="Int. J. Syst. Evol. Microbiol.">
        <title>The Global Catalogue of Microorganisms (GCM) 10K type strain sequencing project: providing services to taxonomists for standard genome sequencing and annotation.</title>
        <authorList>
            <consortium name="The Broad Institute Genomics Platform"/>
            <consortium name="The Broad Institute Genome Sequencing Center for Infectious Disease"/>
            <person name="Wu L."/>
            <person name="Ma J."/>
        </authorList>
    </citation>
    <scope>NUCLEOTIDE SEQUENCE [LARGE SCALE GENOMIC DNA]</scope>
    <source>
        <strain evidence="6">JCM 3367</strain>
    </source>
</reference>
<gene>
    <name evidence="5" type="ORF">GCM10010201_10210</name>
</gene>
<dbReference type="Pfam" id="PF13365">
    <property type="entry name" value="Trypsin_2"/>
    <property type="match status" value="1"/>
</dbReference>
<dbReference type="InterPro" id="IPR051201">
    <property type="entry name" value="Chloro_Bact_Ser_Proteases"/>
</dbReference>
<dbReference type="Pfam" id="PF13180">
    <property type="entry name" value="PDZ_2"/>
    <property type="match status" value="1"/>
</dbReference>
<keyword evidence="1" id="KW-0645">Protease</keyword>
<dbReference type="InterPro" id="IPR001940">
    <property type="entry name" value="Peptidase_S1C"/>
</dbReference>
<evidence type="ECO:0000256" key="3">
    <source>
        <dbReference type="SAM" id="MobiDB-lite"/>
    </source>
</evidence>
<dbReference type="EMBL" id="BAAARY010000003">
    <property type="protein sequence ID" value="GAA2515683.1"/>
    <property type="molecule type" value="Genomic_DNA"/>
</dbReference>
<evidence type="ECO:0000313" key="5">
    <source>
        <dbReference type="EMBL" id="GAA2515683.1"/>
    </source>
</evidence>
<organism evidence="5 6">
    <name type="scientific">Pilimelia columellifera subsp. columellifera</name>
    <dbReference type="NCBI Taxonomy" id="706583"/>
    <lineage>
        <taxon>Bacteria</taxon>
        <taxon>Bacillati</taxon>
        <taxon>Actinomycetota</taxon>
        <taxon>Actinomycetes</taxon>
        <taxon>Micromonosporales</taxon>
        <taxon>Micromonosporaceae</taxon>
        <taxon>Pilimelia</taxon>
    </lineage>
</organism>
<evidence type="ECO:0000256" key="1">
    <source>
        <dbReference type="ARBA" id="ARBA00022670"/>
    </source>
</evidence>